<keyword evidence="1" id="KW-1133">Transmembrane helix</keyword>
<dbReference type="Pfam" id="PF03334">
    <property type="entry name" value="PhaG_MnhG_YufB"/>
    <property type="match status" value="1"/>
</dbReference>
<dbReference type="GO" id="GO:0015297">
    <property type="term" value="F:antiporter activity"/>
    <property type="evidence" value="ECO:0007669"/>
    <property type="project" value="InterPro"/>
</dbReference>
<feature type="transmembrane region" description="Helical" evidence="1">
    <location>
        <begin position="34"/>
        <end position="52"/>
    </location>
</feature>
<feature type="transmembrane region" description="Helical" evidence="1">
    <location>
        <begin position="99"/>
        <end position="124"/>
    </location>
</feature>
<name>A0A444L5U4_METS7</name>
<evidence type="ECO:0000256" key="1">
    <source>
        <dbReference type="SAM" id="Phobius"/>
    </source>
</evidence>
<comment type="caution">
    <text evidence="2">The sequence shown here is derived from an EMBL/GenBank/DDBJ whole genome shotgun (WGS) entry which is preliminary data.</text>
</comment>
<evidence type="ECO:0000313" key="2">
    <source>
        <dbReference type="EMBL" id="RWX72916.1"/>
    </source>
</evidence>
<reference evidence="2 3" key="1">
    <citation type="submission" date="2018-12" db="EMBL/GenBank/DDBJ databases">
        <title>The complete genome of the methanogenic archaea of the candidate phylum Verstraetearchaeota, obtained from the metagenome of underground thermal water.</title>
        <authorList>
            <person name="Kadnikov V.V."/>
            <person name="Mardanov A.V."/>
            <person name="Beletsky A.V."/>
            <person name="Karnachuk O.V."/>
            <person name="Ravin N.V."/>
        </authorList>
    </citation>
    <scope>NUCLEOTIDE SEQUENCE [LARGE SCALE GENOMIC DNA]</scope>
    <source>
        <strain evidence="2">Ch88</strain>
    </source>
</reference>
<gene>
    <name evidence="2" type="ORF">Metus_0890</name>
</gene>
<protein>
    <submittedName>
        <fullName evidence="2">Energy-converting hydrogenase B, subunit C</fullName>
    </submittedName>
</protein>
<accession>A0A444L5U4</accession>
<dbReference type="EMBL" id="RXGA01000003">
    <property type="protein sequence ID" value="RWX72916.1"/>
    <property type="molecule type" value="Genomic_DNA"/>
</dbReference>
<proteinExistence type="predicted"/>
<dbReference type="InterPro" id="IPR005133">
    <property type="entry name" value="PhaG_MnhG_YufB"/>
</dbReference>
<feature type="transmembrane region" description="Helical" evidence="1">
    <location>
        <begin position="130"/>
        <end position="153"/>
    </location>
</feature>
<dbReference type="Proteomes" id="UP000288215">
    <property type="component" value="Unassembled WGS sequence"/>
</dbReference>
<feature type="transmembrane region" description="Helical" evidence="1">
    <location>
        <begin position="64"/>
        <end position="87"/>
    </location>
</feature>
<dbReference type="AlphaFoldDB" id="A0A444L5U4"/>
<dbReference type="GO" id="GO:0098662">
    <property type="term" value="P:inorganic cation transmembrane transport"/>
    <property type="evidence" value="ECO:0007669"/>
    <property type="project" value="InterPro"/>
</dbReference>
<keyword evidence="1" id="KW-0472">Membrane</keyword>
<organism evidence="2 3">
    <name type="scientific">Methanosuratincola subterraneus</name>
    <dbReference type="NCBI Taxonomy" id="2593994"/>
    <lineage>
        <taxon>Archaea</taxon>
        <taxon>Thermoproteota</taxon>
        <taxon>Methanosuratincolia</taxon>
        <taxon>Candidatus Methanomethylicales</taxon>
        <taxon>Candidatus Methanomethylicaceae</taxon>
        <taxon>Candidatus Methanosuratincola (ex Vanwonterghem et al. 2016)</taxon>
    </lineage>
</organism>
<sequence length="160" mass="17453">MIAEIFTVVYAAAVFAYVSWNIKKGSFVVDPSKLVLYLFAAFLVIVGALYFMGNDLEGTALAVMKIGAAGILFAGVPPMIAATIGLFRFGDEYGSNIFYVRNHIAGIIDTVSSLVMIFAGILILRIDLVAVGFFFFLFIPFTGGALANAYYYVNQRRSEK</sequence>
<feature type="transmembrane region" description="Helical" evidence="1">
    <location>
        <begin position="6"/>
        <end position="22"/>
    </location>
</feature>
<evidence type="ECO:0000313" key="3">
    <source>
        <dbReference type="Proteomes" id="UP000288215"/>
    </source>
</evidence>
<keyword evidence="1" id="KW-0812">Transmembrane</keyword>